<dbReference type="GO" id="GO:0000272">
    <property type="term" value="P:polysaccharide catabolic process"/>
    <property type="evidence" value="ECO:0007669"/>
    <property type="project" value="TreeGrafter"/>
</dbReference>
<feature type="active site" description="Nucleophile" evidence="3">
    <location>
        <position position="100"/>
    </location>
</feature>
<dbReference type="PANTHER" id="PTHR36845">
    <property type="entry name" value="HYDROLASE, PUTATIVE (AFU_ORTHOLOGUE AFUA_7G05090)-RELATED"/>
    <property type="match status" value="1"/>
</dbReference>
<name>A0AAU7CI46_9BACT</name>
<gene>
    <name evidence="5" type="ORF">V5E97_02135</name>
</gene>
<sequence>MAEPREIDLADLKPRLERAYDFAGRQVRATIERTPDYFPIYTVEGRWKHAGELWTDWCAGFHAGMMWLLAERDGDPWWRSQAEHYSRLIEHKQHDRDVHDLGFIFMNTYLPWYRHTGDQAFNKVLIQAGQTLALRFNPKGKYLRSFVAPESLFIDIMMNVPIMFYAAKETNDDALYDLAVYHCRTSEQTLVRPDGGTAHEGIFDLATGEFLRQTTHQGLRGDSDWTRGLAWSLYGFGTVFSYTKNKVDLAVAERNADHFIERCPDGLVPPWDFDVPPGPDRIDDSSAGAIAASGLWNLAELTSDPDRARRYRNASLTILDTLCTDRYLAWNTPGWEGVLMHGVYHFHKKLGVDESVMWGDYFFLEAVAKVLGIRKPV</sequence>
<evidence type="ECO:0000256" key="4">
    <source>
        <dbReference type="PIRSR" id="PIRSR610905-2"/>
    </source>
</evidence>
<dbReference type="GO" id="GO:0052757">
    <property type="term" value="F:chondroitin hydrolase activity"/>
    <property type="evidence" value="ECO:0007669"/>
    <property type="project" value="TreeGrafter"/>
</dbReference>
<reference evidence="5" key="1">
    <citation type="submission" date="2024-05" db="EMBL/GenBank/DDBJ databases">
        <title>Planctomycetes of the genus Singulisphaera possess chitinolytic capabilities.</title>
        <authorList>
            <person name="Ivanova A."/>
        </authorList>
    </citation>
    <scope>NUCLEOTIDE SEQUENCE</scope>
    <source>
        <strain evidence="5">Ch08T</strain>
    </source>
</reference>
<feature type="binding site" evidence="4">
    <location>
        <position position="231"/>
    </location>
    <ligand>
        <name>substrate</name>
    </ligand>
</feature>
<dbReference type="InterPro" id="IPR008928">
    <property type="entry name" value="6-hairpin_glycosidase_sf"/>
</dbReference>
<accession>A0AAU7CI46</accession>
<feature type="binding site" evidence="4">
    <location>
        <position position="100"/>
    </location>
    <ligand>
        <name>substrate</name>
    </ligand>
</feature>
<dbReference type="PANTHER" id="PTHR36845:SF1">
    <property type="entry name" value="HYDROLASE, PUTATIVE (AFU_ORTHOLOGUE AFUA_7G05090)-RELATED"/>
    <property type="match status" value="1"/>
</dbReference>
<dbReference type="InterPro" id="IPR012341">
    <property type="entry name" value="6hp_glycosidase-like_sf"/>
</dbReference>
<dbReference type="RefSeq" id="WP_406697642.1">
    <property type="nucleotide sequence ID" value="NZ_CP155447.1"/>
</dbReference>
<dbReference type="InterPro" id="IPR052369">
    <property type="entry name" value="UG_Glycosaminoglycan_Hydrolase"/>
</dbReference>
<feature type="binding site" evidence="4">
    <location>
        <position position="227"/>
    </location>
    <ligand>
        <name>substrate</name>
    </ligand>
</feature>
<proteinExistence type="inferred from homology"/>
<dbReference type="InterPro" id="IPR010905">
    <property type="entry name" value="Glyco_hydro_88"/>
</dbReference>
<feature type="binding site" evidence="4">
    <location>
        <position position="155"/>
    </location>
    <ligand>
        <name>substrate</name>
    </ligand>
</feature>
<protein>
    <submittedName>
        <fullName evidence="5">Glycoside hydrolase family 88 protein</fullName>
    </submittedName>
</protein>
<dbReference type="SUPFAM" id="SSF48208">
    <property type="entry name" value="Six-hairpin glycosidases"/>
    <property type="match status" value="1"/>
</dbReference>
<dbReference type="Pfam" id="PF07470">
    <property type="entry name" value="Glyco_hydro_88"/>
    <property type="match status" value="1"/>
</dbReference>
<dbReference type="AlphaFoldDB" id="A0AAU7CI46"/>
<evidence type="ECO:0000256" key="2">
    <source>
        <dbReference type="ARBA" id="ARBA00038358"/>
    </source>
</evidence>
<dbReference type="Gene3D" id="1.50.10.10">
    <property type="match status" value="1"/>
</dbReference>
<evidence type="ECO:0000256" key="1">
    <source>
        <dbReference type="ARBA" id="ARBA00022801"/>
    </source>
</evidence>
<feature type="active site" description="Proton donor" evidence="3">
    <location>
        <position position="155"/>
    </location>
</feature>
<evidence type="ECO:0000256" key="3">
    <source>
        <dbReference type="PIRSR" id="PIRSR610905-1"/>
    </source>
</evidence>
<feature type="binding site" evidence="4">
    <location>
        <position position="215"/>
    </location>
    <ligand>
        <name>substrate</name>
    </ligand>
</feature>
<organism evidence="5">
    <name type="scientific">Singulisphaera sp. Ch08</name>
    <dbReference type="NCBI Taxonomy" id="3120278"/>
    <lineage>
        <taxon>Bacteria</taxon>
        <taxon>Pseudomonadati</taxon>
        <taxon>Planctomycetota</taxon>
        <taxon>Planctomycetia</taxon>
        <taxon>Isosphaerales</taxon>
        <taxon>Isosphaeraceae</taxon>
        <taxon>Singulisphaera</taxon>
    </lineage>
</organism>
<dbReference type="EMBL" id="CP155447">
    <property type="protein sequence ID" value="XBH04841.1"/>
    <property type="molecule type" value="Genomic_DNA"/>
</dbReference>
<comment type="similarity">
    <text evidence="2">Belongs to the glycosyl hydrolase 88 family.</text>
</comment>
<evidence type="ECO:0000313" key="5">
    <source>
        <dbReference type="EMBL" id="XBH04841.1"/>
    </source>
</evidence>
<keyword evidence="1 5" id="KW-0378">Hydrolase</keyword>